<accession>A0ABM4BFW6</accession>
<dbReference type="Proteomes" id="UP001652625">
    <property type="component" value="Chromosome 02"/>
</dbReference>
<evidence type="ECO:0000313" key="2">
    <source>
        <dbReference type="RefSeq" id="XP_065647875.1"/>
    </source>
</evidence>
<dbReference type="RefSeq" id="XP_065647875.1">
    <property type="nucleotide sequence ID" value="XM_065791803.1"/>
</dbReference>
<reference evidence="2" key="2">
    <citation type="submission" date="2025-08" db="UniProtKB">
        <authorList>
            <consortium name="RefSeq"/>
        </authorList>
    </citation>
    <scope>IDENTIFICATION</scope>
</reference>
<dbReference type="PANTHER" id="PTHR46169">
    <property type="entry name" value="DNA REPLICATION-RELATED ELEMENT FACTOR, ISOFORM A"/>
    <property type="match status" value="1"/>
</dbReference>
<keyword evidence="1" id="KW-1185">Reference proteome</keyword>
<proteinExistence type="predicted"/>
<dbReference type="SUPFAM" id="SSF53098">
    <property type="entry name" value="Ribonuclease H-like"/>
    <property type="match status" value="1"/>
</dbReference>
<organism evidence="1 2">
    <name type="scientific">Hydra vulgaris</name>
    <name type="common">Hydra</name>
    <name type="synonym">Hydra attenuata</name>
    <dbReference type="NCBI Taxonomy" id="6087"/>
    <lineage>
        <taxon>Eukaryota</taxon>
        <taxon>Metazoa</taxon>
        <taxon>Cnidaria</taxon>
        <taxon>Hydrozoa</taxon>
        <taxon>Hydroidolina</taxon>
        <taxon>Anthoathecata</taxon>
        <taxon>Aplanulata</taxon>
        <taxon>Hydridae</taxon>
        <taxon>Hydra</taxon>
    </lineage>
</organism>
<dbReference type="GeneID" id="136077134"/>
<gene>
    <name evidence="2" type="primary">LOC136077134</name>
</gene>
<protein>
    <submittedName>
        <fullName evidence="2">Uncharacterized protein LOC136077134</fullName>
    </submittedName>
</protein>
<sequence length="311" mass="35209">MKNHLFLVHKIITNKVSTEEKNNNILKNWCSVSGSSSKAKFDTTRDIALWLCIDLLSFNLVERTGFINFFEKNLGIVTPSRSSLACGALIDMFKAVKSSVKDVLKYSIAASLFFDGWTDKYKKLSYIGVKCSVITSEWDRKIFTLACTPLENHTAENIADFMKNVIKDMSSKQYGELHLHNVHDGAANMMKTSSLLGCEEPQHCLAHVLNLLMVSDGLNKCSEVLKLLKKCRNIVTCLSFKSTVLINEFLCTNDDVDVYNKLRKIAEVKELVNLDEQFSIKLISNENQLNPNDNPVIVDSEDEYEKNDNLF</sequence>
<reference evidence="1" key="1">
    <citation type="submission" date="2025-05" db="UniProtKB">
        <authorList>
            <consortium name="RefSeq"/>
        </authorList>
    </citation>
    <scope>NUCLEOTIDE SEQUENCE [LARGE SCALE GENOMIC DNA]</scope>
</reference>
<evidence type="ECO:0000313" key="1">
    <source>
        <dbReference type="Proteomes" id="UP001652625"/>
    </source>
</evidence>
<dbReference type="InterPro" id="IPR012337">
    <property type="entry name" value="RNaseH-like_sf"/>
</dbReference>
<dbReference type="PANTHER" id="PTHR46169:SF29">
    <property type="entry name" value="DNA REPLICATION-RELATED ELEMENT FACTOR, ISOFORM A"/>
    <property type="match status" value="1"/>
</dbReference>
<dbReference type="InterPro" id="IPR052717">
    <property type="entry name" value="Vacuolar_transposase_reg"/>
</dbReference>
<name>A0ABM4BFW6_HYDVU</name>